<dbReference type="InterPro" id="IPR039417">
    <property type="entry name" value="Peptidase_C1A_papain-like"/>
</dbReference>
<dbReference type="Gene3D" id="3.90.70.10">
    <property type="entry name" value="Cysteine proteinases"/>
    <property type="match status" value="1"/>
</dbReference>
<gene>
    <name evidence="6" type="primary">Aste57867_4638</name>
    <name evidence="5" type="ORF">As57867_004625</name>
    <name evidence="6" type="ORF">ASTE57867_4638</name>
</gene>
<protein>
    <submittedName>
        <fullName evidence="6">Aste57867_4638 protein</fullName>
    </submittedName>
</protein>
<evidence type="ECO:0000256" key="1">
    <source>
        <dbReference type="ARBA" id="ARBA00008455"/>
    </source>
</evidence>
<feature type="compositionally biased region" description="Basic residues" evidence="3">
    <location>
        <begin position="375"/>
        <end position="388"/>
    </location>
</feature>
<dbReference type="EMBL" id="VJMH01001179">
    <property type="protein sequence ID" value="KAF0712842.1"/>
    <property type="molecule type" value="Genomic_DNA"/>
</dbReference>
<dbReference type="SMART" id="SM00645">
    <property type="entry name" value="Pept_C1"/>
    <property type="match status" value="1"/>
</dbReference>
<keyword evidence="2" id="KW-0865">Zymogen</keyword>
<dbReference type="Proteomes" id="UP000332933">
    <property type="component" value="Unassembled WGS sequence"/>
</dbReference>
<evidence type="ECO:0000313" key="5">
    <source>
        <dbReference type="EMBL" id="KAF0712842.1"/>
    </source>
</evidence>
<dbReference type="AlphaFoldDB" id="A0A485KBP5"/>
<dbReference type="PANTHER" id="PTHR12411">
    <property type="entry name" value="CYSTEINE PROTEASE FAMILY C1-RELATED"/>
    <property type="match status" value="1"/>
</dbReference>
<evidence type="ECO:0000256" key="2">
    <source>
        <dbReference type="ARBA" id="ARBA00023145"/>
    </source>
</evidence>
<dbReference type="InterPro" id="IPR000668">
    <property type="entry name" value="Peptidase_C1A_C"/>
</dbReference>
<accession>A0A485KBP5</accession>
<dbReference type="Pfam" id="PF00112">
    <property type="entry name" value="Peptidase_C1"/>
    <property type="match status" value="1"/>
</dbReference>
<evidence type="ECO:0000259" key="4">
    <source>
        <dbReference type="SMART" id="SM00645"/>
    </source>
</evidence>
<sequence>MDHYTHGFVPPATESLDEDAHSQDELDRFHNTILEVEEASRLNPEATFSEFNQFALLTTDEFKRVLQTSFGGAQNKTMVDAAPESVGAVTASAIDWSTSKCNPPVKSQGGCGSCWAFSTLGVSEMAHCLATGDLLSLSVQQLTSCDKTNRGCNGGDAPSGLDTIEEHGVCTEAEYPYTSGKSGKSETCQTTCTKTKLTLGEVKVTNGEARLMAVLNKQPVSVAVESGNPVWKNYKGGVITKCPGNDYDHSVIAMGYGTSTDDYFKIKNSWGPQWGENGYIYLKRGVGDDGMCKVAALVTYPEVSGSPVAPTQGPTPSTSTPQHSPTTKRPTTTMTPIPAPTTTTPTPTHQTTTLMPVPTTTQPNPSTTTPPTTAKPKKTCAPKSRKPKTTTLSPTLQPSGTPSQQPSTTFPSTTKAPSPRGDCKGCTGCYSKSLGYCLPTDYDKAACASYSYFQTTWCGN</sequence>
<name>A0A485KBP5_9STRA</name>
<feature type="domain" description="Peptidase C1A papain C-terminal" evidence="4">
    <location>
        <begin position="90"/>
        <end position="302"/>
    </location>
</feature>
<reference evidence="6 7" key="1">
    <citation type="submission" date="2019-03" db="EMBL/GenBank/DDBJ databases">
        <authorList>
            <person name="Gaulin E."/>
            <person name="Dumas B."/>
        </authorList>
    </citation>
    <scope>NUCLEOTIDE SEQUENCE [LARGE SCALE GENOMIC DNA]</scope>
    <source>
        <strain evidence="6">CBS 568.67</strain>
    </source>
</reference>
<dbReference type="EMBL" id="CAADRA010001179">
    <property type="protein sequence ID" value="VFT81741.1"/>
    <property type="molecule type" value="Genomic_DNA"/>
</dbReference>
<proteinExistence type="inferred from homology"/>
<evidence type="ECO:0000256" key="3">
    <source>
        <dbReference type="SAM" id="MobiDB-lite"/>
    </source>
</evidence>
<comment type="similarity">
    <text evidence="1">Belongs to the peptidase C1 family.</text>
</comment>
<feature type="compositionally biased region" description="Low complexity" evidence="3">
    <location>
        <begin position="389"/>
        <end position="415"/>
    </location>
</feature>
<dbReference type="SUPFAM" id="SSF54001">
    <property type="entry name" value="Cysteine proteinases"/>
    <property type="match status" value="1"/>
</dbReference>
<dbReference type="PRINTS" id="PR00705">
    <property type="entry name" value="PAPAIN"/>
</dbReference>
<dbReference type="InterPro" id="IPR013128">
    <property type="entry name" value="Peptidase_C1A"/>
</dbReference>
<dbReference type="GO" id="GO:0008234">
    <property type="term" value="F:cysteine-type peptidase activity"/>
    <property type="evidence" value="ECO:0007669"/>
    <property type="project" value="InterPro"/>
</dbReference>
<keyword evidence="7" id="KW-1185">Reference proteome</keyword>
<organism evidence="6 7">
    <name type="scientific">Aphanomyces stellatus</name>
    <dbReference type="NCBI Taxonomy" id="120398"/>
    <lineage>
        <taxon>Eukaryota</taxon>
        <taxon>Sar</taxon>
        <taxon>Stramenopiles</taxon>
        <taxon>Oomycota</taxon>
        <taxon>Saprolegniomycetes</taxon>
        <taxon>Saprolegniales</taxon>
        <taxon>Verrucalvaceae</taxon>
        <taxon>Aphanomyces</taxon>
    </lineage>
</organism>
<feature type="compositionally biased region" description="Low complexity" evidence="3">
    <location>
        <begin position="310"/>
        <end position="374"/>
    </location>
</feature>
<feature type="region of interest" description="Disordered" evidence="3">
    <location>
        <begin position="1"/>
        <end position="24"/>
    </location>
</feature>
<evidence type="ECO:0000313" key="7">
    <source>
        <dbReference type="Proteomes" id="UP000332933"/>
    </source>
</evidence>
<dbReference type="CDD" id="cd02248">
    <property type="entry name" value="Peptidase_C1A"/>
    <property type="match status" value="1"/>
</dbReference>
<dbReference type="InterPro" id="IPR038765">
    <property type="entry name" value="Papain-like_cys_pep_sf"/>
</dbReference>
<dbReference type="OrthoDB" id="190265at2759"/>
<feature type="region of interest" description="Disordered" evidence="3">
    <location>
        <begin position="304"/>
        <end position="422"/>
    </location>
</feature>
<dbReference type="PROSITE" id="PS00139">
    <property type="entry name" value="THIOL_PROTEASE_CYS"/>
    <property type="match status" value="1"/>
</dbReference>
<dbReference type="InterPro" id="IPR000169">
    <property type="entry name" value="Pept_cys_AS"/>
</dbReference>
<dbReference type="GO" id="GO:0006508">
    <property type="term" value="P:proteolysis"/>
    <property type="evidence" value="ECO:0007669"/>
    <property type="project" value="InterPro"/>
</dbReference>
<reference evidence="5" key="2">
    <citation type="submission" date="2019-06" db="EMBL/GenBank/DDBJ databases">
        <title>Genomics analysis of Aphanomyces spp. identifies a new class of oomycete effector associated with host adaptation.</title>
        <authorList>
            <person name="Gaulin E."/>
        </authorList>
    </citation>
    <scope>NUCLEOTIDE SEQUENCE</scope>
    <source>
        <strain evidence="5">CBS 578.67</strain>
    </source>
</reference>
<evidence type="ECO:0000313" key="6">
    <source>
        <dbReference type="EMBL" id="VFT81741.1"/>
    </source>
</evidence>